<dbReference type="CDD" id="cd18547">
    <property type="entry name" value="ABC_6TM_Tm288_like"/>
    <property type="match status" value="1"/>
</dbReference>
<evidence type="ECO:0000313" key="12">
    <source>
        <dbReference type="Proteomes" id="UP000003157"/>
    </source>
</evidence>
<organism evidence="11 12">
    <name type="scientific">Coprobacillus cateniformis</name>
    <dbReference type="NCBI Taxonomy" id="100884"/>
    <lineage>
        <taxon>Bacteria</taxon>
        <taxon>Bacillati</taxon>
        <taxon>Bacillota</taxon>
        <taxon>Erysipelotrichia</taxon>
        <taxon>Erysipelotrichales</taxon>
        <taxon>Coprobacillaceae</taxon>
        <taxon>Coprobacillus</taxon>
    </lineage>
</organism>
<dbReference type="CDD" id="cd03254">
    <property type="entry name" value="ABCC_Glucan_exporter_like"/>
    <property type="match status" value="1"/>
</dbReference>
<keyword evidence="12" id="KW-1185">Reference proteome</keyword>
<dbReference type="InterPro" id="IPR003593">
    <property type="entry name" value="AAA+_ATPase"/>
</dbReference>
<evidence type="ECO:0000259" key="10">
    <source>
        <dbReference type="PROSITE" id="PS50929"/>
    </source>
</evidence>
<dbReference type="Pfam" id="PF00664">
    <property type="entry name" value="ABC_membrane"/>
    <property type="match status" value="1"/>
</dbReference>
<dbReference type="HOGENOM" id="CLU_000604_84_3_9"/>
<dbReference type="PROSITE" id="PS50893">
    <property type="entry name" value="ABC_TRANSPORTER_2"/>
    <property type="match status" value="1"/>
</dbReference>
<keyword evidence="2" id="KW-0813">Transport</keyword>
<dbReference type="FunFam" id="3.40.50.300:FF:000287">
    <property type="entry name" value="Multidrug ABC transporter ATP-binding protein"/>
    <property type="match status" value="1"/>
</dbReference>
<feature type="transmembrane region" description="Helical" evidence="8">
    <location>
        <begin position="20"/>
        <end position="41"/>
    </location>
</feature>
<keyword evidence="3 8" id="KW-0812">Transmembrane</keyword>
<dbReference type="Gene3D" id="3.40.50.300">
    <property type="entry name" value="P-loop containing nucleotide triphosphate hydrolases"/>
    <property type="match status" value="1"/>
</dbReference>
<dbReference type="InterPro" id="IPR039421">
    <property type="entry name" value="Type_1_exporter"/>
</dbReference>
<evidence type="ECO:0000256" key="6">
    <source>
        <dbReference type="ARBA" id="ARBA00022989"/>
    </source>
</evidence>
<accession>E7G6D2</accession>
<feature type="transmembrane region" description="Helical" evidence="8">
    <location>
        <begin position="129"/>
        <end position="156"/>
    </location>
</feature>
<dbReference type="InterPro" id="IPR011527">
    <property type="entry name" value="ABC1_TM_dom"/>
</dbReference>
<gene>
    <name evidence="11" type="ORF">HMPREF9488_00320</name>
</gene>
<feature type="transmembrane region" description="Helical" evidence="8">
    <location>
        <begin position="61"/>
        <end position="81"/>
    </location>
</feature>
<dbReference type="OrthoDB" id="9770415at2"/>
<dbReference type="PROSITE" id="PS00211">
    <property type="entry name" value="ABC_TRANSPORTER_1"/>
    <property type="match status" value="1"/>
</dbReference>
<dbReference type="STRING" id="100884.GCA_000269565_01388"/>
<keyword evidence="5" id="KW-0067">ATP-binding</keyword>
<evidence type="ECO:0000256" key="8">
    <source>
        <dbReference type="SAM" id="Phobius"/>
    </source>
</evidence>
<keyword evidence="4" id="KW-0547">Nucleotide-binding</keyword>
<evidence type="ECO:0000256" key="5">
    <source>
        <dbReference type="ARBA" id="ARBA00022840"/>
    </source>
</evidence>
<dbReference type="GO" id="GO:0005886">
    <property type="term" value="C:plasma membrane"/>
    <property type="evidence" value="ECO:0007669"/>
    <property type="project" value="UniProtKB-SubCell"/>
</dbReference>
<dbReference type="SMART" id="SM00382">
    <property type="entry name" value="AAA"/>
    <property type="match status" value="1"/>
</dbReference>
<keyword evidence="7 8" id="KW-0472">Membrane</keyword>
<evidence type="ECO:0000256" key="1">
    <source>
        <dbReference type="ARBA" id="ARBA00004651"/>
    </source>
</evidence>
<dbReference type="GeneID" id="78229265"/>
<evidence type="ECO:0000256" key="2">
    <source>
        <dbReference type="ARBA" id="ARBA00022448"/>
    </source>
</evidence>
<dbReference type="InterPro" id="IPR036640">
    <property type="entry name" value="ABC1_TM_sf"/>
</dbReference>
<dbReference type="eggNOG" id="COG1132">
    <property type="taxonomic scope" value="Bacteria"/>
</dbReference>
<evidence type="ECO:0000256" key="7">
    <source>
        <dbReference type="ARBA" id="ARBA00023136"/>
    </source>
</evidence>
<dbReference type="PROSITE" id="PS50929">
    <property type="entry name" value="ABC_TM1F"/>
    <property type="match status" value="1"/>
</dbReference>
<dbReference type="Pfam" id="PF00005">
    <property type="entry name" value="ABC_tran"/>
    <property type="match status" value="1"/>
</dbReference>
<evidence type="ECO:0000259" key="9">
    <source>
        <dbReference type="PROSITE" id="PS50893"/>
    </source>
</evidence>
<reference evidence="11 12" key="1">
    <citation type="submission" date="2010-12" db="EMBL/GenBank/DDBJ databases">
        <title>The Genome Sequence of Coprobacillus sp. strain 29_1.</title>
        <authorList>
            <consortium name="The Broad Institute Genome Sequencing Platform"/>
            <person name="Earl A."/>
            <person name="Ward D."/>
            <person name="Feldgarden M."/>
            <person name="Gevers D."/>
            <person name="Daigneault M."/>
            <person name="Sibley C.D."/>
            <person name="White A."/>
            <person name="Strauss J."/>
            <person name="Allen-Vercoe E."/>
            <person name="Young S.K."/>
            <person name="Zeng Q."/>
            <person name="Gargeya S."/>
            <person name="Fitzgerald M."/>
            <person name="Haas B."/>
            <person name="Abouelleil A."/>
            <person name="Alvarado L."/>
            <person name="Arachchi H.M."/>
            <person name="Berlin A."/>
            <person name="Brown A."/>
            <person name="Chapman S.B."/>
            <person name="Chen Z."/>
            <person name="Dunbar C."/>
            <person name="Freedman E."/>
            <person name="Gearin G."/>
            <person name="Gellesch M."/>
            <person name="Goldberg J."/>
            <person name="Griggs A."/>
            <person name="Gujja S."/>
            <person name="Heilman E."/>
            <person name="Heiman D."/>
            <person name="Howarth C."/>
            <person name="Larson L."/>
            <person name="Lui A."/>
            <person name="MacDonald P.J.P."/>
            <person name="Mehta T."/>
            <person name="Montmayeur A."/>
            <person name="Murphy C."/>
            <person name="Neiman D."/>
            <person name="Pearson M."/>
            <person name="Priest M."/>
            <person name="Roberts A."/>
            <person name="Saif S."/>
            <person name="Shea T."/>
            <person name="Shenoy N."/>
            <person name="Sisk P."/>
            <person name="Stolte C."/>
            <person name="Sykes S."/>
            <person name="White J."/>
            <person name="Yandava C."/>
            <person name="Nusbaum C."/>
            <person name="Birren B."/>
        </authorList>
    </citation>
    <scope>NUCLEOTIDE SEQUENCE [LARGE SCALE GENOMIC DNA]</scope>
    <source>
        <strain evidence="11 12">29_1</strain>
    </source>
</reference>
<feature type="transmembrane region" description="Helical" evidence="8">
    <location>
        <begin position="256"/>
        <end position="283"/>
    </location>
</feature>
<dbReference type="Gene3D" id="1.20.1560.10">
    <property type="entry name" value="ABC transporter type 1, transmembrane domain"/>
    <property type="match status" value="1"/>
</dbReference>
<comment type="subcellular location">
    <subcellularLocation>
        <location evidence="1">Cell membrane</location>
        <topology evidence="1">Multi-pass membrane protein</topology>
    </subcellularLocation>
</comment>
<evidence type="ECO:0000256" key="4">
    <source>
        <dbReference type="ARBA" id="ARBA00022741"/>
    </source>
</evidence>
<dbReference type="PANTHER" id="PTHR43394:SF1">
    <property type="entry name" value="ATP-BINDING CASSETTE SUB-FAMILY B MEMBER 10, MITOCHONDRIAL"/>
    <property type="match status" value="1"/>
</dbReference>
<dbReference type="AlphaFoldDB" id="E7G6D2"/>
<evidence type="ECO:0000256" key="3">
    <source>
        <dbReference type="ARBA" id="ARBA00022692"/>
    </source>
</evidence>
<sequence length="577" mass="64651">MDIKTMKRLISFCKPYLKYLFMALMFSALQIIFTLLIPVFIGQAVDHIIGKGLVDFDLLVWKIILIAGSVGIAEIFDWLVVRTSNMMTYSITKDLRTQLFSKYSTLPLRYIDSHAHGDLMSRMINDIDLIGDGLLQGFTHLFSGVATIVGTIGFMLYINVPIAMIVIILTPLSLVVATVIANKTYKFFQEQLALRGELSGYVEEMIGNQKVVKAFGYEDENQVRFEEINHRLYLSGVKSQFLGALANPSTRVVNSIVYASVCLAGALYVVAGNMSVGALSSFLSYANQYTKPFNEISNVFTELQTAFASAARVFKLLDTSSEDIVLQPQTIERVKGHIQIQNLSFAYEEGQSLIENLNVEAQPGQTVAIVGPTGCGKTTLINLLMRFYDPLKGQILIDGVNTQSMDREYLRGLYGMVLQDSWLFSGTIKENIAYGREVAEEEIVEAAQSAHAHKFIMQLKDGYDTLVSEDGGNLSQGQKQLLCIARIMLMKPPMLILDEATSSIDTRTEKQIQDAFDTMMQGRTTFIVAHRLSTIQKADQILVMDHGHIIEQGKHHELLEKKGFYHHLYYSQFDLKN</sequence>
<dbReference type="InterPro" id="IPR027417">
    <property type="entry name" value="P-loop_NTPase"/>
</dbReference>
<evidence type="ECO:0000313" key="11">
    <source>
        <dbReference type="EMBL" id="EFW06433.1"/>
    </source>
</evidence>
<dbReference type="GO" id="GO:0016887">
    <property type="term" value="F:ATP hydrolysis activity"/>
    <property type="evidence" value="ECO:0007669"/>
    <property type="project" value="InterPro"/>
</dbReference>
<keyword evidence="6 8" id="KW-1133">Transmembrane helix</keyword>
<proteinExistence type="predicted"/>
<feature type="domain" description="ABC transporter" evidence="9">
    <location>
        <begin position="338"/>
        <end position="571"/>
    </location>
</feature>
<feature type="transmembrane region" description="Helical" evidence="8">
    <location>
        <begin position="162"/>
        <end position="181"/>
    </location>
</feature>
<dbReference type="SUPFAM" id="SSF90123">
    <property type="entry name" value="ABC transporter transmembrane region"/>
    <property type="match status" value="1"/>
</dbReference>
<feature type="domain" description="ABC transmembrane type-1" evidence="10">
    <location>
        <begin position="21"/>
        <end position="305"/>
    </location>
</feature>
<comment type="caution">
    <text evidence="11">The sequence shown here is derived from an EMBL/GenBank/DDBJ whole genome shotgun (WGS) entry which is preliminary data.</text>
</comment>
<dbReference type="GO" id="GO:0005524">
    <property type="term" value="F:ATP binding"/>
    <property type="evidence" value="ECO:0007669"/>
    <property type="project" value="UniProtKB-KW"/>
</dbReference>
<dbReference type="EMBL" id="ADKX01000003">
    <property type="protein sequence ID" value="EFW06433.1"/>
    <property type="molecule type" value="Genomic_DNA"/>
</dbReference>
<dbReference type="RefSeq" id="WP_008787448.1">
    <property type="nucleotide sequence ID" value="NZ_AKCB01000001.1"/>
</dbReference>
<protein>
    <submittedName>
        <fullName evidence="11">ABC transporter</fullName>
    </submittedName>
</protein>
<dbReference type="InterPro" id="IPR003439">
    <property type="entry name" value="ABC_transporter-like_ATP-bd"/>
</dbReference>
<dbReference type="Proteomes" id="UP000003157">
    <property type="component" value="Unassembled WGS sequence"/>
</dbReference>
<dbReference type="InterPro" id="IPR017871">
    <property type="entry name" value="ABC_transporter-like_CS"/>
</dbReference>
<dbReference type="SUPFAM" id="SSF52540">
    <property type="entry name" value="P-loop containing nucleoside triphosphate hydrolases"/>
    <property type="match status" value="1"/>
</dbReference>
<dbReference type="PANTHER" id="PTHR43394">
    <property type="entry name" value="ATP-DEPENDENT PERMEASE MDL1, MITOCHONDRIAL"/>
    <property type="match status" value="1"/>
</dbReference>
<name>E7G6D2_9FIRM</name>
<dbReference type="GO" id="GO:0015421">
    <property type="term" value="F:ABC-type oligopeptide transporter activity"/>
    <property type="evidence" value="ECO:0007669"/>
    <property type="project" value="TreeGrafter"/>
</dbReference>